<dbReference type="GO" id="GO:0031251">
    <property type="term" value="C:PAN complex"/>
    <property type="evidence" value="ECO:0007669"/>
    <property type="project" value="TreeGrafter"/>
</dbReference>
<dbReference type="PANTHER" id="PTHR15728:SF0">
    <property type="entry name" value="PAN2-PAN3 DEADENYLATION COMPLEX CATALYTIC SUBUNIT PAN2"/>
    <property type="match status" value="1"/>
</dbReference>
<dbReference type="GO" id="GO:0000289">
    <property type="term" value="P:nuclear-transcribed mRNA poly(A) tail shortening"/>
    <property type="evidence" value="ECO:0007669"/>
    <property type="project" value="TreeGrafter"/>
</dbReference>
<dbReference type="InterPro" id="IPR012337">
    <property type="entry name" value="RNaseH-like_sf"/>
</dbReference>
<evidence type="ECO:0000256" key="5">
    <source>
        <dbReference type="ARBA" id="ARBA00022723"/>
    </source>
</evidence>
<keyword evidence="6" id="KW-0378">Hydrolase</keyword>
<reference evidence="10" key="2">
    <citation type="submission" date="2025-09" db="UniProtKB">
        <authorList>
            <consortium name="Ensembl"/>
        </authorList>
    </citation>
    <scope>IDENTIFICATION</scope>
</reference>
<proteinExistence type="predicted"/>
<evidence type="ECO:0000256" key="1">
    <source>
        <dbReference type="ARBA" id="ARBA00001663"/>
    </source>
</evidence>
<dbReference type="InterPro" id="IPR036397">
    <property type="entry name" value="RNaseH_sf"/>
</dbReference>
<dbReference type="Pfam" id="PF00929">
    <property type="entry name" value="RNase_T"/>
    <property type="match status" value="1"/>
</dbReference>
<keyword evidence="11" id="KW-1185">Reference proteome</keyword>
<dbReference type="CDD" id="cd06143">
    <property type="entry name" value="PAN2_exo"/>
    <property type="match status" value="1"/>
</dbReference>
<dbReference type="SUPFAM" id="SSF53098">
    <property type="entry name" value="Ribonuclease H-like"/>
    <property type="match status" value="1"/>
</dbReference>
<dbReference type="PANTHER" id="PTHR15728">
    <property type="entry name" value="DEADENYLATION COMPLEX CATALYTIC SUBUNIT PAN2"/>
    <property type="match status" value="1"/>
</dbReference>
<dbReference type="GO" id="GO:0006397">
    <property type="term" value="P:mRNA processing"/>
    <property type="evidence" value="ECO:0007669"/>
    <property type="project" value="UniProtKB-KW"/>
</dbReference>
<keyword evidence="4" id="KW-0540">Nuclease</keyword>
<reference evidence="10" key="1">
    <citation type="submission" date="2025-08" db="UniProtKB">
        <authorList>
            <consortium name="Ensembl"/>
        </authorList>
    </citation>
    <scope>IDENTIFICATION</scope>
</reference>
<dbReference type="FunFam" id="3.30.420.10:FF:000011">
    <property type="entry name" value="PAN2-PAN3 deadenylation complex catalytic subunit PAN2"/>
    <property type="match status" value="1"/>
</dbReference>
<keyword evidence="3" id="KW-0507">mRNA processing</keyword>
<evidence type="ECO:0000256" key="8">
    <source>
        <dbReference type="ARBA" id="ARBA00023242"/>
    </source>
</evidence>
<dbReference type="GO" id="GO:0046872">
    <property type="term" value="F:metal ion binding"/>
    <property type="evidence" value="ECO:0007669"/>
    <property type="project" value="UniProtKB-KW"/>
</dbReference>
<evidence type="ECO:0000313" key="11">
    <source>
        <dbReference type="Proteomes" id="UP000694560"/>
    </source>
</evidence>
<evidence type="ECO:0000256" key="6">
    <source>
        <dbReference type="ARBA" id="ARBA00022801"/>
    </source>
</evidence>
<dbReference type="Gene3D" id="3.30.420.10">
    <property type="entry name" value="Ribonuclease H-like superfamily/Ribonuclease H"/>
    <property type="match status" value="1"/>
</dbReference>
<sequence>MKRGGFDMEDGEPEAGHSYPSVEELKNIWIPHAIKMRLSKSKELDVSNWSESPHGRSDSVYIYDLMATVVGETYHQRKEVRPCRTHRAGLRALGVPSRPLQCEAVQFDMSWKVPAILYYCPEEPQLKNPIEASVLLAEASLARKQRKCHATFIPLMLSEMPQAGDLVGLDAEFVTLNEEEAELRSDGTKSTIKPSQMSVARITCVRGQGPNEGVPFIDDYISTQEQVVDYLTQYSGIKPGDLDAKISSKHLTTLKSTYLKLRFLIDVASNSGSRLQKDFRVPKDQVIDTVYLFHIPRKRMISLRFLAWYFLDLKIQGETHDSIEDARTALQLYRKFLELSPQGAEPEEFRKVLKGLYEKGRKLDWKVPEPDSQSSPKHGAVFPPVLAL</sequence>
<evidence type="ECO:0000259" key="9">
    <source>
        <dbReference type="SMART" id="SM00479"/>
    </source>
</evidence>
<evidence type="ECO:0000256" key="3">
    <source>
        <dbReference type="ARBA" id="ARBA00022664"/>
    </source>
</evidence>
<name>A0A8C5TSW2_9PASS</name>
<dbReference type="GO" id="GO:0003676">
    <property type="term" value="F:nucleic acid binding"/>
    <property type="evidence" value="ECO:0007669"/>
    <property type="project" value="InterPro"/>
</dbReference>
<evidence type="ECO:0000256" key="7">
    <source>
        <dbReference type="ARBA" id="ARBA00022839"/>
    </source>
</evidence>
<dbReference type="Proteomes" id="UP000694560">
    <property type="component" value="Unplaced"/>
</dbReference>
<comment type="catalytic activity">
    <reaction evidence="1">
        <text>Exonucleolytic cleavage of poly(A) to 5'-AMP.</text>
        <dbReference type="EC" id="3.1.13.4"/>
    </reaction>
</comment>
<dbReference type="GO" id="GO:0000932">
    <property type="term" value="C:P-body"/>
    <property type="evidence" value="ECO:0007669"/>
    <property type="project" value="TreeGrafter"/>
</dbReference>
<evidence type="ECO:0000256" key="2">
    <source>
        <dbReference type="ARBA" id="ARBA00022490"/>
    </source>
</evidence>
<dbReference type="AlphaFoldDB" id="A0A8C5TSW2"/>
<dbReference type="InterPro" id="IPR013520">
    <property type="entry name" value="Ribonucl_H"/>
</dbReference>
<dbReference type="SMART" id="SM00479">
    <property type="entry name" value="EXOIII"/>
    <property type="match status" value="1"/>
</dbReference>
<dbReference type="GO" id="GO:0004535">
    <property type="term" value="F:poly(A)-specific ribonuclease activity"/>
    <property type="evidence" value="ECO:0007669"/>
    <property type="project" value="UniProtKB-EC"/>
</dbReference>
<accession>A0A8C5TSW2</accession>
<dbReference type="Ensembl" id="ENSMCST00000011611.1">
    <property type="protein sequence ID" value="ENSMCSP00000011317.1"/>
    <property type="gene ID" value="ENSMCSG00000008009.1"/>
</dbReference>
<dbReference type="InterPro" id="IPR050785">
    <property type="entry name" value="PAN2-PAN3_catalytic_subunit"/>
</dbReference>
<protein>
    <recommendedName>
        <fullName evidence="9">Exonuclease domain-containing protein</fullName>
    </recommendedName>
</protein>
<dbReference type="OrthoDB" id="16516at2759"/>
<keyword evidence="5" id="KW-0479">Metal-binding</keyword>
<evidence type="ECO:0000256" key="4">
    <source>
        <dbReference type="ARBA" id="ARBA00022722"/>
    </source>
</evidence>
<keyword evidence="7" id="KW-0269">Exonuclease</keyword>
<keyword evidence="2" id="KW-0963">Cytoplasm</keyword>
<organism evidence="10 11">
    <name type="scientific">Malurus cyaneus samueli</name>
    <dbReference type="NCBI Taxonomy" id="2593467"/>
    <lineage>
        <taxon>Eukaryota</taxon>
        <taxon>Metazoa</taxon>
        <taxon>Chordata</taxon>
        <taxon>Craniata</taxon>
        <taxon>Vertebrata</taxon>
        <taxon>Euteleostomi</taxon>
        <taxon>Archelosauria</taxon>
        <taxon>Archosauria</taxon>
        <taxon>Dinosauria</taxon>
        <taxon>Saurischia</taxon>
        <taxon>Theropoda</taxon>
        <taxon>Coelurosauria</taxon>
        <taxon>Aves</taxon>
        <taxon>Neognathae</taxon>
        <taxon>Neoaves</taxon>
        <taxon>Telluraves</taxon>
        <taxon>Australaves</taxon>
        <taxon>Passeriformes</taxon>
        <taxon>Meliphagoidea</taxon>
        <taxon>Maluridae</taxon>
        <taxon>Malurus</taxon>
    </lineage>
</organism>
<evidence type="ECO:0000313" key="10">
    <source>
        <dbReference type="Ensembl" id="ENSMCSP00000011317.1"/>
    </source>
</evidence>
<keyword evidence="8" id="KW-0539">Nucleus</keyword>
<feature type="domain" description="Exonuclease" evidence="9">
    <location>
        <begin position="165"/>
        <end position="342"/>
    </location>
</feature>